<dbReference type="EMBL" id="JAULSV010000001">
    <property type="protein sequence ID" value="KAK0657058.1"/>
    <property type="molecule type" value="Genomic_DNA"/>
</dbReference>
<accession>A0AA39YR06</accession>
<comment type="caution">
    <text evidence="4">The sequence shown here is derived from an EMBL/GenBank/DDBJ whole genome shotgun (WGS) entry which is preliminary data.</text>
</comment>
<feature type="compositionally biased region" description="Polar residues" evidence="2">
    <location>
        <begin position="325"/>
        <end position="345"/>
    </location>
</feature>
<evidence type="ECO:0000259" key="3">
    <source>
        <dbReference type="PROSITE" id="PS50013"/>
    </source>
</evidence>
<evidence type="ECO:0000313" key="5">
    <source>
        <dbReference type="Proteomes" id="UP001174936"/>
    </source>
</evidence>
<feature type="compositionally biased region" description="Low complexity" evidence="2">
    <location>
        <begin position="283"/>
        <end position="307"/>
    </location>
</feature>
<feature type="region of interest" description="Disordered" evidence="2">
    <location>
        <begin position="518"/>
        <end position="578"/>
    </location>
</feature>
<feature type="region of interest" description="Disordered" evidence="2">
    <location>
        <begin position="112"/>
        <end position="146"/>
    </location>
</feature>
<proteinExistence type="predicted"/>
<reference evidence="4" key="1">
    <citation type="submission" date="2023-06" db="EMBL/GenBank/DDBJ databases">
        <title>Genome-scale phylogeny and comparative genomics of the fungal order Sordariales.</title>
        <authorList>
            <consortium name="Lawrence Berkeley National Laboratory"/>
            <person name="Hensen N."/>
            <person name="Bonometti L."/>
            <person name="Westerberg I."/>
            <person name="Brannstrom I.O."/>
            <person name="Guillou S."/>
            <person name="Cros-Aarteil S."/>
            <person name="Calhoun S."/>
            <person name="Haridas S."/>
            <person name="Kuo A."/>
            <person name="Mondo S."/>
            <person name="Pangilinan J."/>
            <person name="Riley R."/>
            <person name="Labutti K."/>
            <person name="Andreopoulos B."/>
            <person name="Lipzen A."/>
            <person name="Chen C."/>
            <person name="Yanf M."/>
            <person name="Daum C."/>
            <person name="Ng V."/>
            <person name="Clum A."/>
            <person name="Steindorff A."/>
            <person name="Ohm R."/>
            <person name="Martin F."/>
            <person name="Silar P."/>
            <person name="Natvig D."/>
            <person name="Lalanne C."/>
            <person name="Gautier V."/>
            <person name="Ament-Velasquez S.L."/>
            <person name="Kruys A."/>
            <person name="Hutchinson M.I."/>
            <person name="Powell A.J."/>
            <person name="Barry K."/>
            <person name="Miller A.N."/>
            <person name="Grigoriev I.V."/>
            <person name="Debuchy R."/>
            <person name="Gladieux P."/>
            <person name="Thoren M.H."/>
            <person name="Johannesson H."/>
        </authorList>
    </citation>
    <scope>NUCLEOTIDE SEQUENCE</scope>
    <source>
        <strain evidence="4">SMH2532-1</strain>
    </source>
</reference>
<evidence type="ECO:0000256" key="2">
    <source>
        <dbReference type="SAM" id="MobiDB-lite"/>
    </source>
</evidence>
<dbReference type="Gene3D" id="2.40.50.40">
    <property type="match status" value="1"/>
</dbReference>
<dbReference type="InterPro" id="IPR000953">
    <property type="entry name" value="Chromo/chromo_shadow_dom"/>
</dbReference>
<dbReference type="Pfam" id="PF00385">
    <property type="entry name" value="Chromo"/>
    <property type="match status" value="1"/>
</dbReference>
<feature type="compositionally biased region" description="Polar residues" evidence="2">
    <location>
        <begin position="232"/>
        <end position="251"/>
    </location>
</feature>
<name>A0AA39YR06_9PEZI</name>
<feature type="compositionally biased region" description="Polar residues" evidence="2">
    <location>
        <begin position="358"/>
        <end position="383"/>
    </location>
</feature>
<dbReference type="InterPro" id="IPR023780">
    <property type="entry name" value="Chromo_domain"/>
</dbReference>
<protein>
    <recommendedName>
        <fullName evidence="3">Chromo domain-containing protein</fullName>
    </recommendedName>
</protein>
<dbReference type="SUPFAM" id="SSF54160">
    <property type="entry name" value="Chromo domain-like"/>
    <property type="match status" value="1"/>
</dbReference>
<dbReference type="InterPro" id="IPR016197">
    <property type="entry name" value="Chromo-like_dom_sf"/>
</dbReference>
<keyword evidence="5" id="KW-1185">Reference proteome</keyword>
<dbReference type="GO" id="GO:0006338">
    <property type="term" value="P:chromatin remodeling"/>
    <property type="evidence" value="ECO:0007669"/>
    <property type="project" value="UniProtKB-ARBA"/>
</dbReference>
<feature type="compositionally biased region" description="Basic residues" evidence="2">
    <location>
        <begin position="401"/>
        <end position="415"/>
    </location>
</feature>
<feature type="region of interest" description="Disordered" evidence="2">
    <location>
        <begin position="173"/>
        <end position="424"/>
    </location>
</feature>
<organism evidence="4 5">
    <name type="scientific">Cercophora newfieldiana</name>
    <dbReference type="NCBI Taxonomy" id="92897"/>
    <lineage>
        <taxon>Eukaryota</taxon>
        <taxon>Fungi</taxon>
        <taxon>Dikarya</taxon>
        <taxon>Ascomycota</taxon>
        <taxon>Pezizomycotina</taxon>
        <taxon>Sordariomycetes</taxon>
        <taxon>Sordariomycetidae</taxon>
        <taxon>Sordariales</taxon>
        <taxon>Lasiosphaeriaceae</taxon>
        <taxon>Cercophora</taxon>
    </lineage>
</organism>
<evidence type="ECO:0000256" key="1">
    <source>
        <dbReference type="ARBA" id="ARBA00011353"/>
    </source>
</evidence>
<feature type="compositionally biased region" description="Acidic residues" evidence="2">
    <location>
        <begin position="536"/>
        <end position="547"/>
    </location>
</feature>
<dbReference type="AlphaFoldDB" id="A0AA39YR06"/>
<feature type="domain" description="Chromo" evidence="3">
    <location>
        <begin position="433"/>
        <end position="497"/>
    </location>
</feature>
<sequence>MANKKGLRAPRKVEIEIPIPSVKKYVGGSGPPMQKLYLVPPRDSTAYIIDRFILPLLKDTTPETRRLPYYYIGWTDEPVAKTLVPCNRALEYVSPAEIERWEDADYERRLQEKEQEAAGLATKPAGRGRPRKKRPEDTPPPSVAASDDALVLAKRLAGPSLSTPQKTRHQELFEEDAGGSSNVESDEAVQRQIRQEQGSASGDAGYADISDHDSVDQLPAARTISLVEDSSRASSTTPVPSDASLQPQPRSLFSVHARKTLKKPPALSAKPVETPIPPPPVVPTIHPAFLQSPLTRPSQTPSQPSSQKGEDIPPTKPKSAMKPKSTPQPVQKKATVQQTILSMTGFTPIASGKPHPRVSSQLSTPAASTPAGTSGSGMISGASTKRKRDTSAKKVVPGQPKGKKAKTNGKGKGKKRADSEEADTNDFLDPDVWAVKELLDDRYVYVEGVKIHEYLVNWEGNWPPGDNPTWESIENIRDKGLIVEYQRRKKAGLLKPDKSQRTLPSYMTMPQYSNVAEAFEGDIHDQENPASAGAESDSDEAKDEEFLVTDSKHSNRELSPGFRLFDEKPAQARRSFPG</sequence>
<comment type="subunit">
    <text evidence="1">Component of the NuA4 histone acetyltransferase complex.</text>
</comment>
<dbReference type="PROSITE" id="PS50013">
    <property type="entry name" value="CHROMO_2"/>
    <property type="match status" value="1"/>
</dbReference>
<dbReference type="Proteomes" id="UP001174936">
    <property type="component" value="Unassembled WGS sequence"/>
</dbReference>
<gene>
    <name evidence="4" type="ORF">B0T16DRAFT_400814</name>
</gene>
<evidence type="ECO:0000313" key="4">
    <source>
        <dbReference type="EMBL" id="KAK0657058.1"/>
    </source>
</evidence>
<dbReference type="CDD" id="cd00024">
    <property type="entry name" value="CD_CSD"/>
    <property type="match status" value="1"/>
</dbReference>